<dbReference type="OrthoDB" id="2102561at2759"/>
<dbReference type="GO" id="GO:0006654">
    <property type="term" value="P:phosphatidic acid biosynthetic process"/>
    <property type="evidence" value="ECO:0007669"/>
    <property type="project" value="TreeGrafter"/>
</dbReference>
<reference evidence="5 6" key="1">
    <citation type="journal article" date="2016" name="Genome Biol. Evol.">
        <title>Divergent and convergent evolution of fungal pathogenicity.</title>
        <authorList>
            <person name="Shang Y."/>
            <person name="Xiao G."/>
            <person name="Zheng P."/>
            <person name="Cen K."/>
            <person name="Zhan S."/>
            <person name="Wang C."/>
        </authorList>
    </citation>
    <scope>NUCLEOTIDE SEQUENCE [LARGE SCALE GENOMIC DNA]</scope>
    <source>
        <strain evidence="5 6">ARSEF 7405</strain>
    </source>
</reference>
<dbReference type="InterPro" id="IPR036291">
    <property type="entry name" value="NAD(P)-bd_dom_sf"/>
</dbReference>
<dbReference type="GO" id="GO:0005811">
    <property type="term" value="C:lipid droplet"/>
    <property type="evidence" value="ECO:0007669"/>
    <property type="project" value="TreeGrafter"/>
</dbReference>
<dbReference type="SUPFAM" id="SSF51735">
    <property type="entry name" value="NAD(P)-binding Rossmann-fold domains"/>
    <property type="match status" value="1"/>
</dbReference>
<dbReference type="Proteomes" id="UP000242877">
    <property type="component" value="Unassembled WGS sequence"/>
</dbReference>
<dbReference type="FunFam" id="3.40.50.720:FF:000261">
    <property type="entry name" value="NADPH-dependent 1-acyldihydroxyacetone phosphate reductase"/>
    <property type="match status" value="1"/>
</dbReference>
<evidence type="ECO:0000313" key="6">
    <source>
        <dbReference type="Proteomes" id="UP000242877"/>
    </source>
</evidence>
<dbReference type="VEuPathDB" id="FungiDB:AAP_00461"/>
<dbReference type="GO" id="GO:0004806">
    <property type="term" value="F:triacylglycerol lipase activity"/>
    <property type="evidence" value="ECO:0007669"/>
    <property type="project" value="TreeGrafter"/>
</dbReference>
<dbReference type="EMBL" id="AZGZ01000001">
    <property type="protein sequence ID" value="KZZ98200.1"/>
    <property type="molecule type" value="Genomic_DNA"/>
</dbReference>
<dbReference type="PROSITE" id="PS00061">
    <property type="entry name" value="ADH_SHORT"/>
    <property type="match status" value="1"/>
</dbReference>
<dbReference type="AlphaFoldDB" id="A0A166PP97"/>
<evidence type="ECO:0000256" key="4">
    <source>
        <dbReference type="RuleBase" id="RU000363"/>
    </source>
</evidence>
<keyword evidence="6" id="KW-1185">Reference proteome</keyword>
<protein>
    <submittedName>
        <fullName evidence="5">Short chain dehydrogenase/reductase</fullName>
    </submittedName>
</protein>
<dbReference type="PRINTS" id="PR00080">
    <property type="entry name" value="SDRFAMILY"/>
</dbReference>
<dbReference type="Pfam" id="PF00106">
    <property type="entry name" value="adh_short"/>
    <property type="match status" value="1"/>
</dbReference>
<dbReference type="PANTHER" id="PTHR44169">
    <property type="entry name" value="NADPH-DEPENDENT 1-ACYLDIHYDROXYACETONE PHOSPHATE REDUCTASE"/>
    <property type="match status" value="1"/>
</dbReference>
<dbReference type="GO" id="GO:0019433">
    <property type="term" value="P:triglyceride catabolic process"/>
    <property type="evidence" value="ECO:0007669"/>
    <property type="project" value="TreeGrafter"/>
</dbReference>
<dbReference type="PANTHER" id="PTHR44169:SF15">
    <property type="entry name" value="CHAIN DEHYDROGENASE_REDUCTASE (AYR1), PUTATIVE (AFU_ORTHOLOGUE AFUA_4G04530)-RELATED"/>
    <property type="match status" value="1"/>
</dbReference>
<dbReference type="GO" id="GO:0000140">
    <property type="term" value="F:acylglycerone-phosphate reductase (NADP+) activity"/>
    <property type="evidence" value="ECO:0007669"/>
    <property type="project" value="TreeGrafter"/>
</dbReference>
<name>A0A166PP97_9EURO</name>
<evidence type="ECO:0000313" key="5">
    <source>
        <dbReference type="EMBL" id="KZZ98200.1"/>
    </source>
</evidence>
<evidence type="ECO:0000256" key="3">
    <source>
        <dbReference type="ARBA" id="ARBA00023002"/>
    </source>
</evidence>
<sequence length="293" mass="32869">MAEDKRRSVLITGCSNGGIGHSLALEFLKNGLRVFATARDRETISDLKEKGIDTLSLTVDKEESVKACFNEVTELLGGKGLDYLVNNAGRNYTVPALDVDMTEVRETFETNVFAVMYMCQTFAPLLIKAKGTIVQLGSLAGMMPYVFGSVYNASKAALHLYSDTLRVELAPFGVKVTTIVTGGVKSRIARTPRALSKDSLYYPINAEYQRRLTHSQRAGVPNEQYAKQVVTEILYGRAPWRWLWPWSKPSHYIWAGGKVTAAWICNWGWTWYGLSDTVISWMFGINKLKRYVK</sequence>
<dbReference type="Gene3D" id="3.40.50.720">
    <property type="entry name" value="NAD(P)-binding Rossmann-like Domain"/>
    <property type="match status" value="1"/>
</dbReference>
<comment type="caution">
    <text evidence="5">The sequence shown here is derived from an EMBL/GenBank/DDBJ whole genome shotgun (WGS) entry which is preliminary data.</text>
</comment>
<organism evidence="5 6">
    <name type="scientific">Ascosphaera apis ARSEF 7405</name>
    <dbReference type="NCBI Taxonomy" id="392613"/>
    <lineage>
        <taxon>Eukaryota</taxon>
        <taxon>Fungi</taxon>
        <taxon>Dikarya</taxon>
        <taxon>Ascomycota</taxon>
        <taxon>Pezizomycotina</taxon>
        <taxon>Eurotiomycetes</taxon>
        <taxon>Eurotiomycetidae</taxon>
        <taxon>Onygenales</taxon>
        <taxon>Ascosphaeraceae</taxon>
        <taxon>Ascosphaera</taxon>
    </lineage>
</organism>
<dbReference type="PRINTS" id="PR00081">
    <property type="entry name" value="GDHRDH"/>
</dbReference>
<dbReference type="InterPro" id="IPR020904">
    <property type="entry name" value="Sc_DH/Rdtase_CS"/>
</dbReference>
<keyword evidence="2" id="KW-0521">NADP</keyword>
<dbReference type="CDD" id="cd05374">
    <property type="entry name" value="17beta-HSD-like_SDR_c"/>
    <property type="match status" value="1"/>
</dbReference>
<comment type="similarity">
    <text evidence="1 4">Belongs to the short-chain dehydrogenases/reductases (SDR) family.</text>
</comment>
<dbReference type="InterPro" id="IPR002347">
    <property type="entry name" value="SDR_fam"/>
</dbReference>
<keyword evidence="3" id="KW-0560">Oxidoreductase</keyword>
<evidence type="ECO:0000256" key="1">
    <source>
        <dbReference type="ARBA" id="ARBA00006484"/>
    </source>
</evidence>
<accession>A0A166PP97</accession>
<gene>
    <name evidence="5" type="ORF">AAP_00461</name>
</gene>
<proteinExistence type="inferred from homology"/>
<evidence type="ECO:0000256" key="2">
    <source>
        <dbReference type="ARBA" id="ARBA00022857"/>
    </source>
</evidence>
<dbReference type="GO" id="GO:0005783">
    <property type="term" value="C:endoplasmic reticulum"/>
    <property type="evidence" value="ECO:0007669"/>
    <property type="project" value="TreeGrafter"/>
</dbReference>